<comment type="caution">
    <text evidence="4">The sequence shown here is derived from an EMBL/GenBank/DDBJ whole genome shotgun (WGS) entry which is preliminary data.</text>
</comment>
<name>A0A7W5C1A0_9GAMM</name>
<dbReference type="Gene3D" id="2.40.70.10">
    <property type="entry name" value="Acid Proteases"/>
    <property type="match status" value="1"/>
</dbReference>
<accession>A0A7W5C1A0</accession>
<dbReference type="PANTHER" id="PTHR38037:SF2">
    <property type="entry name" value="ATP-DEPENDENT ZINC PROTEASE DOMAIN-CONTAINING PROTEIN-RELATED"/>
    <property type="match status" value="1"/>
</dbReference>
<sequence>MRRMAWLLAAALWPTLAAAEAPERVVGWVEPVTLMPWDLPFEAKLDSGALTSSLDARDIRAFDKAGEPWVRFRLQLENDAEGETFAMTLERPRARRMVVRGAGGRDERPVVLLDVCVGGVIYEEEFSLRDRSSMNYPMLLGRQTIGHLGRLDVARTHLTEPRCDGSAPRVPHAPEGGDPNDQGDHDASE</sequence>
<feature type="region of interest" description="Disordered" evidence="1">
    <location>
        <begin position="160"/>
        <end position="189"/>
    </location>
</feature>
<dbReference type="InterPro" id="IPR021109">
    <property type="entry name" value="Peptidase_aspartic_dom_sf"/>
</dbReference>
<dbReference type="AlphaFoldDB" id="A0A7W5C1A0"/>
<dbReference type="SUPFAM" id="SSF50630">
    <property type="entry name" value="Acid proteases"/>
    <property type="match status" value="1"/>
</dbReference>
<feature type="chain" id="PRO_5030876039" description="Retropepsin-like aspartic endopeptidase domain-containing protein" evidence="2">
    <location>
        <begin position="20"/>
        <end position="189"/>
    </location>
</feature>
<evidence type="ECO:0000256" key="1">
    <source>
        <dbReference type="SAM" id="MobiDB-lite"/>
    </source>
</evidence>
<reference evidence="4 5" key="1">
    <citation type="submission" date="2020-08" db="EMBL/GenBank/DDBJ databases">
        <title>Genomic Encyclopedia of Type Strains, Phase III (KMG-III): the genomes of soil and plant-associated and newly described type strains.</title>
        <authorList>
            <person name="Whitman W."/>
        </authorList>
    </citation>
    <scope>NUCLEOTIDE SEQUENCE [LARGE SCALE GENOMIC DNA]</scope>
    <source>
        <strain evidence="4 5">CECT 5995</strain>
    </source>
</reference>
<dbReference type="InterPro" id="IPR008503">
    <property type="entry name" value="Asp_endopeptidase"/>
</dbReference>
<organism evidence="4 5">
    <name type="scientific">Halomonas organivorans</name>
    <dbReference type="NCBI Taxonomy" id="257772"/>
    <lineage>
        <taxon>Bacteria</taxon>
        <taxon>Pseudomonadati</taxon>
        <taxon>Pseudomonadota</taxon>
        <taxon>Gammaproteobacteria</taxon>
        <taxon>Oceanospirillales</taxon>
        <taxon>Halomonadaceae</taxon>
        <taxon>Halomonas</taxon>
    </lineage>
</organism>
<keyword evidence="5" id="KW-1185">Reference proteome</keyword>
<dbReference type="Proteomes" id="UP000525987">
    <property type="component" value="Unassembled WGS sequence"/>
</dbReference>
<gene>
    <name evidence="4" type="ORF">FHR96_003890</name>
</gene>
<evidence type="ECO:0000313" key="4">
    <source>
        <dbReference type="EMBL" id="MBB3142977.1"/>
    </source>
</evidence>
<evidence type="ECO:0000256" key="2">
    <source>
        <dbReference type="SAM" id="SignalP"/>
    </source>
</evidence>
<evidence type="ECO:0000313" key="5">
    <source>
        <dbReference type="Proteomes" id="UP000525987"/>
    </source>
</evidence>
<dbReference type="EMBL" id="JACHXM010000031">
    <property type="protein sequence ID" value="MBB3142977.1"/>
    <property type="molecule type" value="Genomic_DNA"/>
</dbReference>
<feature type="signal peptide" evidence="2">
    <location>
        <begin position="1"/>
        <end position="19"/>
    </location>
</feature>
<dbReference type="Pfam" id="PF05618">
    <property type="entry name" value="Zn_protease"/>
    <property type="match status" value="1"/>
</dbReference>
<protein>
    <recommendedName>
        <fullName evidence="3">Retropepsin-like aspartic endopeptidase domain-containing protein</fullName>
    </recommendedName>
</protein>
<proteinExistence type="predicted"/>
<dbReference type="PANTHER" id="PTHR38037">
    <property type="entry name" value="ZN_PROTEASE DOMAIN-CONTAINING PROTEIN"/>
    <property type="match status" value="1"/>
</dbReference>
<feature type="domain" description="Retropepsin-like aspartic endopeptidase" evidence="3">
    <location>
        <begin position="25"/>
        <end position="158"/>
    </location>
</feature>
<keyword evidence="2" id="KW-0732">Signal</keyword>
<evidence type="ECO:0000259" key="3">
    <source>
        <dbReference type="Pfam" id="PF05618"/>
    </source>
</evidence>